<organism evidence="1 2">
    <name type="scientific">Trichonephila clavipes</name>
    <name type="common">Golden silk orbweaver</name>
    <name type="synonym">Nephila clavipes</name>
    <dbReference type="NCBI Taxonomy" id="2585209"/>
    <lineage>
        <taxon>Eukaryota</taxon>
        <taxon>Metazoa</taxon>
        <taxon>Ecdysozoa</taxon>
        <taxon>Arthropoda</taxon>
        <taxon>Chelicerata</taxon>
        <taxon>Arachnida</taxon>
        <taxon>Araneae</taxon>
        <taxon>Araneomorphae</taxon>
        <taxon>Entelegynae</taxon>
        <taxon>Araneoidea</taxon>
        <taxon>Nephilidae</taxon>
        <taxon>Trichonephila</taxon>
    </lineage>
</organism>
<evidence type="ECO:0000313" key="1">
    <source>
        <dbReference type="EMBL" id="GFX93668.1"/>
    </source>
</evidence>
<reference evidence="1" key="1">
    <citation type="submission" date="2020-08" db="EMBL/GenBank/DDBJ databases">
        <title>Multicomponent nature underlies the extraordinary mechanical properties of spider dragline silk.</title>
        <authorList>
            <person name="Kono N."/>
            <person name="Nakamura H."/>
            <person name="Mori M."/>
            <person name="Yoshida Y."/>
            <person name="Ohtoshi R."/>
            <person name="Malay A.D."/>
            <person name="Moran D.A.P."/>
            <person name="Tomita M."/>
            <person name="Numata K."/>
            <person name="Arakawa K."/>
        </authorList>
    </citation>
    <scope>NUCLEOTIDE SEQUENCE</scope>
</reference>
<sequence length="126" mass="14803">MLDCLLPVSCLAIEEVVDLARQINSEVDSDDVQELLDSHYQELTMDKLIEMHEQDIEEFKLLDPIESEDRMKVGNWTEGTSLIEKRVIQILENINYEKRAYFFQQNKEQKPLPACYKEILGKKKNL</sequence>
<dbReference type="Proteomes" id="UP000887159">
    <property type="component" value="Unassembled WGS sequence"/>
</dbReference>
<gene>
    <name evidence="1" type="ORF">TNCV_1588451</name>
</gene>
<comment type="caution">
    <text evidence="1">The sequence shown here is derived from an EMBL/GenBank/DDBJ whole genome shotgun (WGS) entry which is preliminary data.</text>
</comment>
<evidence type="ECO:0000313" key="2">
    <source>
        <dbReference type="Proteomes" id="UP000887159"/>
    </source>
</evidence>
<dbReference type="AlphaFoldDB" id="A0A8X6RER4"/>
<dbReference type="EMBL" id="BMAU01021175">
    <property type="protein sequence ID" value="GFX93668.1"/>
    <property type="molecule type" value="Genomic_DNA"/>
</dbReference>
<accession>A0A8X6RER4</accession>
<keyword evidence="2" id="KW-1185">Reference proteome</keyword>
<protein>
    <submittedName>
        <fullName evidence="1">Uncharacterized protein</fullName>
    </submittedName>
</protein>
<proteinExistence type="predicted"/>
<name>A0A8X6RER4_TRICX</name>